<dbReference type="GO" id="GO:0016491">
    <property type="term" value="F:oxidoreductase activity"/>
    <property type="evidence" value="ECO:0007669"/>
    <property type="project" value="UniProtKB-KW"/>
</dbReference>
<sequence length="389" mass="42124">MRVGVCGLGFIGPAHVEALGRVAGVEVAAVSSHRVGRLREVARRYRIPRVHTSHEALINDPEIDAVHICTGNREHFALARRAMEAGKHVVCEKPLAATLEEGRTLAGLAARAPGRVHAVNYQYRHYPMVAEARTRVRAGELGPLYLIHGRYVQDWLLWPADYNWRVDPARSGPSRAFADIGSHWCDLVEHVTGEHIVRLSARLRTVIPHRVPREAGAFEGTVAPPAGAGRMDDAGRSVAVSTEDLALVHFETDRGTAGSLVVSQVSAGHKNDLRFELNGARASLAWAQETPERLWLGRRDAPNAALTKEAAQLGAEAAALTHYPAGHPEGYPDALKNLFAAVYDRVRDPSRSPSYPTFADGLRSLELVAAVLASAGEGGRWVEVAGNVP</sequence>
<dbReference type="STRING" id="1555112.LIP_1944"/>
<evidence type="ECO:0000313" key="5">
    <source>
        <dbReference type="Proteomes" id="UP000065807"/>
    </source>
</evidence>
<evidence type="ECO:0000313" key="4">
    <source>
        <dbReference type="EMBL" id="BAS27785.1"/>
    </source>
</evidence>
<dbReference type="EMBL" id="AP014924">
    <property type="protein sequence ID" value="BAS27785.1"/>
    <property type="molecule type" value="Genomic_DNA"/>
</dbReference>
<accession>A0A0K2SL09</accession>
<dbReference type="Pfam" id="PF01408">
    <property type="entry name" value="GFO_IDH_MocA"/>
    <property type="match status" value="1"/>
</dbReference>
<dbReference type="InterPro" id="IPR050463">
    <property type="entry name" value="Gfo/Idh/MocA_oxidrdct_glycsds"/>
</dbReference>
<name>A0A0K2SL09_LIMPI</name>
<feature type="domain" description="Gfo/Idh/MocA-like oxidoreductase N-terminal" evidence="2">
    <location>
        <begin position="1"/>
        <end position="117"/>
    </location>
</feature>
<dbReference type="SUPFAM" id="SSF55347">
    <property type="entry name" value="Glyceraldehyde-3-phosphate dehydrogenase-like, C-terminal domain"/>
    <property type="match status" value="1"/>
</dbReference>
<organism evidence="4 5">
    <name type="scientific">Limnochorda pilosa</name>
    <dbReference type="NCBI Taxonomy" id="1555112"/>
    <lineage>
        <taxon>Bacteria</taxon>
        <taxon>Bacillati</taxon>
        <taxon>Bacillota</taxon>
        <taxon>Limnochordia</taxon>
        <taxon>Limnochordales</taxon>
        <taxon>Limnochordaceae</taxon>
        <taxon>Limnochorda</taxon>
    </lineage>
</organism>
<protein>
    <submittedName>
        <fullName evidence="4">Dehydrogenase</fullName>
    </submittedName>
</protein>
<dbReference type="InterPro" id="IPR036291">
    <property type="entry name" value="NAD(P)-bd_dom_sf"/>
</dbReference>
<reference evidence="5" key="2">
    <citation type="journal article" date="2016" name="Int. J. Syst. Evol. Microbiol.">
        <title>Complete genome sequence and cell structure of Limnochorda pilosa, a Gram-negative spore-former within the phylum Firmicutes.</title>
        <authorList>
            <person name="Watanabe M."/>
            <person name="Kojima H."/>
            <person name="Fukui M."/>
        </authorList>
    </citation>
    <scope>NUCLEOTIDE SEQUENCE [LARGE SCALE GENOMIC DNA]</scope>
    <source>
        <strain evidence="5">HC45</strain>
    </source>
</reference>
<dbReference type="PANTHER" id="PTHR43818">
    <property type="entry name" value="BCDNA.GH03377"/>
    <property type="match status" value="1"/>
</dbReference>
<keyword evidence="1" id="KW-0560">Oxidoreductase</keyword>
<dbReference type="InterPro" id="IPR055170">
    <property type="entry name" value="GFO_IDH_MocA-like_dom"/>
</dbReference>
<gene>
    <name evidence="4" type="ORF">LIP_1944</name>
</gene>
<dbReference type="Pfam" id="PF22725">
    <property type="entry name" value="GFO_IDH_MocA_C3"/>
    <property type="match status" value="1"/>
</dbReference>
<dbReference type="AlphaFoldDB" id="A0A0K2SL09"/>
<dbReference type="KEGG" id="lpil:LIP_1944"/>
<reference evidence="5" key="1">
    <citation type="submission" date="2015-07" db="EMBL/GenBank/DDBJ databases">
        <title>Complete genome sequence and phylogenetic analysis of Limnochorda pilosa.</title>
        <authorList>
            <person name="Watanabe M."/>
            <person name="Kojima H."/>
            <person name="Fukui M."/>
        </authorList>
    </citation>
    <scope>NUCLEOTIDE SEQUENCE [LARGE SCALE GENOMIC DNA]</scope>
    <source>
        <strain evidence="5">HC45</strain>
    </source>
</reference>
<dbReference type="Gene3D" id="3.40.50.720">
    <property type="entry name" value="NAD(P)-binding Rossmann-like Domain"/>
    <property type="match status" value="1"/>
</dbReference>
<dbReference type="PANTHER" id="PTHR43818:SF11">
    <property type="entry name" value="BCDNA.GH03377"/>
    <property type="match status" value="1"/>
</dbReference>
<evidence type="ECO:0000259" key="2">
    <source>
        <dbReference type="Pfam" id="PF01408"/>
    </source>
</evidence>
<dbReference type="InterPro" id="IPR000683">
    <property type="entry name" value="Gfo/Idh/MocA-like_OxRdtase_N"/>
</dbReference>
<feature type="domain" description="GFO/IDH/MocA-like oxidoreductase" evidence="3">
    <location>
        <begin position="130"/>
        <end position="284"/>
    </location>
</feature>
<dbReference type="Gene3D" id="3.30.360.10">
    <property type="entry name" value="Dihydrodipicolinate Reductase, domain 2"/>
    <property type="match status" value="1"/>
</dbReference>
<proteinExistence type="predicted"/>
<dbReference type="GO" id="GO:0000166">
    <property type="term" value="F:nucleotide binding"/>
    <property type="evidence" value="ECO:0007669"/>
    <property type="project" value="InterPro"/>
</dbReference>
<evidence type="ECO:0000259" key="3">
    <source>
        <dbReference type="Pfam" id="PF22725"/>
    </source>
</evidence>
<dbReference type="Proteomes" id="UP000065807">
    <property type="component" value="Chromosome"/>
</dbReference>
<keyword evidence="5" id="KW-1185">Reference proteome</keyword>
<dbReference type="SUPFAM" id="SSF51735">
    <property type="entry name" value="NAD(P)-binding Rossmann-fold domains"/>
    <property type="match status" value="1"/>
</dbReference>
<evidence type="ECO:0000256" key="1">
    <source>
        <dbReference type="ARBA" id="ARBA00023002"/>
    </source>
</evidence>